<dbReference type="Proteomes" id="UP000694864">
    <property type="component" value="Chromosome 13"/>
</dbReference>
<dbReference type="InterPro" id="IPR032675">
    <property type="entry name" value="LRR_dom_sf"/>
</dbReference>
<keyword evidence="6" id="KW-0808">Transferase</keyword>
<sequence length="1033" mass="113159">MKLSLSLAFHATIFLLQFCSVFFAEARFSNETDMKALLEFKSQVSENKREVLASWNHSSPFCNWIGVTCGRRQERVTSLNLGGFKLAGAISPSIGNLSFLRLLNLADNSFESTIPQEVGMLFRLQHLNISFNLLEGRIPPSLSSCSRLSALDLSSNHLGHGVPSELGSLSKLAILDLSINNLTGHFPASLGNLTSLLKLNFAYNHMEGQIPDEVARLTQMVYFQISLNSFSGGFPPALYNISSLEYLSLADNFFSGNLRPDFGDLLPNLRRLILGTNQFTGAIPITLTNISSLEKFDISSNYLTGSIPLSFGKLRNLLWLGIRNNSLGNNSFSDLEFIGALANCTQLEHLDVGYNILGGELPASISNLSTKLTSLYLGGNLISGTIPSDIGNLESLQELSLETNFLTGGLPVSFTKLLGLRVVDLYSNAISGEIPSYFGSMTQLQKLHLNNNSFHGKIPQSLGRCRYLLDLWLDTNRLNGSIPQEILQIPSLAYIDFSDNLLTGSLPEEVGMLKLLVGLGASNNKLSGQIPKAIGGCLSMEFLYVQGNSFEGAIPDISRLVSLKKVDFSNNNLSGRIPRYLANLPLLQNLNLSMNKFEGRVPTIGVFRNASTVSVFGNENLCGGVIEMQLKPCTVQASPRKRKPLSVGKKVASGIGLGIASLLLIIIVASLCWFMKRRNKNNSSDSNQPDSKTLGMFHEKVSYEELDSATSGFSSTNLIGSGNFGNVYKGLLGLENKVVAVKVLNLLKHGATKSFMAECETFKGVRHRNLVRLITVCSSLDSKGNEFRALVYEFMPKGSLDMWLQPEDEERGDIHSRPLTLAEKLNIAIDVASALEYLHVHCHDPVAHCDVKPSNVLLDGDLTAHVSDFGLARLLYKYDRESFLDKFSSAGVRGTIGYAAPEYGMGGQPSIQGDVYSFGILLLEMFTGKKPTDESFAGDYNLHSYTKSELSGCTSSGGSNATDELLRLVLQVGVRCSEEYPRDRMRTAEAVQELISIRSKFFSSKRTNKELSPRDAPESSPQEWMLNADMNTI</sequence>
<evidence type="ECO:0000256" key="11">
    <source>
        <dbReference type="ARBA" id="ARBA00022840"/>
    </source>
</evidence>
<keyword evidence="8" id="KW-0677">Repeat</keyword>
<evidence type="ECO:0000256" key="16">
    <source>
        <dbReference type="PROSITE-ProRule" id="PRU10141"/>
    </source>
</evidence>
<dbReference type="Pfam" id="PF08263">
    <property type="entry name" value="LRRNT_2"/>
    <property type="match status" value="1"/>
</dbReference>
<evidence type="ECO:0000256" key="14">
    <source>
        <dbReference type="ARBA" id="ARBA00047899"/>
    </source>
</evidence>
<dbReference type="Gene3D" id="3.80.10.10">
    <property type="entry name" value="Ribonuclease Inhibitor"/>
    <property type="match status" value="2"/>
</dbReference>
<keyword evidence="7 18" id="KW-0812">Transmembrane</keyword>
<comment type="catalytic activity">
    <reaction evidence="14">
        <text>L-threonyl-[protein] + ATP = O-phospho-L-threonyl-[protein] + ADP + H(+)</text>
        <dbReference type="Rhea" id="RHEA:46608"/>
        <dbReference type="Rhea" id="RHEA-COMP:11060"/>
        <dbReference type="Rhea" id="RHEA-COMP:11605"/>
        <dbReference type="ChEBI" id="CHEBI:15378"/>
        <dbReference type="ChEBI" id="CHEBI:30013"/>
        <dbReference type="ChEBI" id="CHEBI:30616"/>
        <dbReference type="ChEBI" id="CHEBI:61977"/>
        <dbReference type="ChEBI" id="CHEBI:456216"/>
        <dbReference type="EC" id="2.7.11.1"/>
    </reaction>
</comment>
<evidence type="ECO:0000256" key="2">
    <source>
        <dbReference type="ARBA" id="ARBA00008684"/>
    </source>
</evidence>
<keyword evidence="10" id="KW-0418">Kinase</keyword>
<evidence type="ECO:0000256" key="1">
    <source>
        <dbReference type="ARBA" id="ARBA00004370"/>
    </source>
</evidence>
<evidence type="ECO:0000256" key="3">
    <source>
        <dbReference type="ARBA" id="ARBA00012513"/>
    </source>
</evidence>
<evidence type="ECO:0000256" key="15">
    <source>
        <dbReference type="ARBA" id="ARBA00048679"/>
    </source>
</evidence>
<evidence type="ECO:0000256" key="10">
    <source>
        <dbReference type="ARBA" id="ARBA00022777"/>
    </source>
</evidence>
<dbReference type="InterPro" id="IPR011009">
    <property type="entry name" value="Kinase-like_dom_sf"/>
</dbReference>
<evidence type="ECO:0000313" key="22">
    <source>
        <dbReference type="RefSeq" id="XP_010454350.1"/>
    </source>
</evidence>
<dbReference type="Pfam" id="PF00560">
    <property type="entry name" value="LRR_1"/>
    <property type="match status" value="7"/>
</dbReference>
<keyword evidence="21" id="KW-1185">Reference proteome</keyword>
<feature type="chain" id="PRO_5045233844" description="non-specific serine/threonine protein kinase" evidence="19">
    <location>
        <begin position="27"/>
        <end position="1033"/>
    </location>
</feature>
<comment type="catalytic activity">
    <reaction evidence="15">
        <text>L-seryl-[protein] + ATP = O-phospho-L-seryl-[protein] + ADP + H(+)</text>
        <dbReference type="Rhea" id="RHEA:17989"/>
        <dbReference type="Rhea" id="RHEA-COMP:9863"/>
        <dbReference type="Rhea" id="RHEA-COMP:11604"/>
        <dbReference type="ChEBI" id="CHEBI:15378"/>
        <dbReference type="ChEBI" id="CHEBI:29999"/>
        <dbReference type="ChEBI" id="CHEBI:30616"/>
        <dbReference type="ChEBI" id="CHEBI:83421"/>
        <dbReference type="ChEBI" id="CHEBI:456216"/>
        <dbReference type="EC" id="2.7.11.1"/>
    </reaction>
</comment>
<dbReference type="InterPro" id="IPR001245">
    <property type="entry name" value="Ser-Thr/Tyr_kinase_cat_dom"/>
</dbReference>
<dbReference type="InterPro" id="IPR008271">
    <property type="entry name" value="Ser/Thr_kinase_AS"/>
</dbReference>
<evidence type="ECO:0000256" key="7">
    <source>
        <dbReference type="ARBA" id="ARBA00022692"/>
    </source>
</evidence>
<evidence type="ECO:0000256" key="12">
    <source>
        <dbReference type="ARBA" id="ARBA00022989"/>
    </source>
</evidence>
<comment type="similarity">
    <text evidence="2">Belongs to the protein kinase superfamily. Ser/Thr protein kinase family.</text>
</comment>
<comment type="subcellular location">
    <subcellularLocation>
        <location evidence="1">Membrane</location>
    </subcellularLocation>
</comment>
<evidence type="ECO:0000256" key="17">
    <source>
        <dbReference type="SAM" id="MobiDB-lite"/>
    </source>
</evidence>
<dbReference type="RefSeq" id="XP_010454350.1">
    <property type="nucleotide sequence ID" value="XM_010456048.2"/>
</dbReference>
<dbReference type="InterPro" id="IPR001611">
    <property type="entry name" value="Leu-rich_rpt"/>
</dbReference>
<dbReference type="PROSITE" id="PS00108">
    <property type="entry name" value="PROTEIN_KINASE_ST"/>
    <property type="match status" value="1"/>
</dbReference>
<feature type="signal peptide" evidence="19">
    <location>
        <begin position="1"/>
        <end position="26"/>
    </location>
</feature>
<feature type="domain" description="Protein kinase" evidence="20">
    <location>
        <begin position="713"/>
        <end position="1002"/>
    </location>
</feature>
<evidence type="ECO:0000256" key="18">
    <source>
        <dbReference type="SAM" id="Phobius"/>
    </source>
</evidence>
<gene>
    <name evidence="22" type="primary">LOC104736119</name>
</gene>
<evidence type="ECO:0000256" key="19">
    <source>
        <dbReference type="SAM" id="SignalP"/>
    </source>
</evidence>
<dbReference type="InterPro" id="IPR000719">
    <property type="entry name" value="Prot_kinase_dom"/>
</dbReference>
<dbReference type="PANTHER" id="PTHR48005">
    <property type="entry name" value="LEUCINE RICH REPEAT KINASE 2"/>
    <property type="match status" value="1"/>
</dbReference>
<dbReference type="Pfam" id="PF07714">
    <property type="entry name" value="PK_Tyr_Ser-Thr"/>
    <property type="match status" value="1"/>
</dbReference>
<feature type="region of interest" description="Disordered" evidence="17">
    <location>
        <begin position="1006"/>
        <end position="1033"/>
    </location>
</feature>
<reference evidence="21" key="1">
    <citation type="journal article" date="2014" name="Nat. Commun.">
        <title>The emerging biofuel crop Camelina sativa retains a highly undifferentiated hexaploid genome structure.</title>
        <authorList>
            <person name="Kagale S."/>
            <person name="Koh C."/>
            <person name="Nixon J."/>
            <person name="Bollina V."/>
            <person name="Clarke W.E."/>
            <person name="Tuteja R."/>
            <person name="Spillane C."/>
            <person name="Robinson S.J."/>
            <person name="Links M.G."/>
            <person name="Clarke C."/>
            <person name="Higgins E.E."/>
            <person name="Huebert T."/>
            <person name="Sharpe A.G."/>
            <person name="Parkin I.A."/>
        </authorList>
    </citation>
    <scope>NUCLEOTIDE SEQUENCE [LARGE SCALE GENOMIC DNA]</scope>
    <source>
        <strain evidence="21">cv. DH55</strain>
    </source>
</reference>
<dbReference type="Gene3D" id="3.30.200.20">
    <property type="entry name" value="Phosphorylase Kinase, domain 1"/>
    <property type="match status" value="1"/>
</dbReference>
<keyword evidence="11 16" id="KW-0067">ATP-binding</keyword>
<evidence type="ECO:0000313" key="21">
    <source>
        <dbReference type="Proteomes" id="UP000694864"/>
    </source>
</evidence>
<dbReference type="GeneID" id="104736119"/>
<evidence type="ECO:0000256" key="8">
    <source>
        <dbReference type="ARBA" id="ARBA00022737"/>
    </source>
</evidence>
<proteinExistence type="inferred from homology"/>
<keyword evidence="4" id="KW-0723">Serine/threonine-protein kinase</keyword>
<keyword evidence="12 18" id="KW-1133">Transmembrane helix</keyword>
<dbReference type="SUPFAM" id="SSF52047">
    <property type="entry name" value="RNI-like"/>
    <property type="match status" value="1"/>
</dbReference>
<evidence type="ECO:0000256" key="9">
    <source>
        <dbReference type="ARBA" id="ARBA00022741"/>
    </source>
</evidence>
<feature type="binding site" evidence="16">
    <location>
        <position position="742"/>
    </location>
    <ligand>
        <name>ATP</name>
        <dbReference type="ChEBI" id="CHEBI:30616"/>
    </ligand>
</feature>
<feature type="compositionally biased region" description="Basic and acidic residues" evidence="17">
    <location>
        <begin position="1007"/>
        <end position="1017"/>
    </location>
</feature>
<dbReference type="SUPFAM" id="SSF56112">
    <property type="entry name" value="Protein kinase-like (PK-like)"/>
    <property type="match status" value="1"/>
</dbReference>
<dbReference type="InterPro" id="IPR003591">
    <property type="entry name" value="Leu-rich_rpt_typical-subtyp"/>
</dbReference>
<evidence type="ECO:0000256" key="13">
    <source>
        <dbReference type="ARBA" id="ARBA00023136"/>
    </source>
</evidence>
<dbReference type="PROSITE" id="PS00107">
    <property type="entry name" value="PROTEIN_KINASE_ATP"/>
    <property type="match status" value="1"/>
</dbReference>
<dbReference type="InterPro" id="IPR051420">
    <property type="entry name" value="Ser_Thr_Kinases_DiverseReg"/>
</dbReference>
<dbReference type="PANTHER" id="PTHR48005:SF88">
    <property type="entry name" value="PROTEIN KINASE DOMAIN-CONTAINING PROTEIN"/>
    <property type="match status" value="1"/>
</dbReference>
<accession>A0ABM0VD02</accession>
<name>A0ABM0VD02_CAMSA</name>
<protein>
    <recommendedName>
        <fullName evidence="3">non-specific serine/threonine protein kinase</fullName>
        <ecNumber evidence="3">2.7.11.1</ecNumber>
    </recommendedName>
</protein>
<dbReference type="SMART" id="SM00369">
    <property type="entry name" value="LRR_TYP"/>
    <property type="match status" value="9"/>
</dbReference>
<evidence type="ECO:0000259" key="20">
    <source>
        <dbReference type="PROSITE" id="PS50011"/>
    </source>
</evidence>
<keyword evidence="5" id="KW-0433">Leucine-rich repeat</keyword>
<dbReference type="Pfam" id="PF13855">
    <property type="entry name" value="LRR_8"/>
    <property type="match status" value="2"/>
</dbReference>
<dbReference type="SMART" id="SM00220">
    <property type="entry name" value="S_TKc"/>
    <property type="match status" value="1"/>
</dbReference>
<dbReference type="SUPFAM" id="SSF52058">
    <property type="entry name" value="L domain-like"/>
    <property type="match status" value="1"/>
</dbReference>
<evidence type="ECO:0000256" key="6">
    <source>
        <dbReference type="ARBA" id="ARBA00022679"/>
    </source>
</evidence>
<dbReference type="PROSITE" id="PS50011">
    <property type="entry name" value="PROTEIN_KINASE_DOM"/>
    <property type="match status" value="1"/>
</dbReference>
<dbReference type="EC" id="2.7.11.1" evidence="3"/>
<dbReference type="InterPro" id="IPR013210">
    <property type="entry name" value="LRR_N_plant-typ"/>
</dbReference>
<dbReference type="InterPro" id="IPR017441">
    <property type="entry name" value="Protein_kinase_ATP_BS"/>
</dbReference>
<evidence type="ECO:0000256" key="5">
    <source>
        <dbReference type="ARBA" id="ARBA00022614"/>
    </source>
</evidence>
<feature type="transmembrane region" description="Helical" evidence="18">
    <location>
        <begin position="651"/>
        <end position="674"/>
    </location>
</feature>
<reference evidence="22" key="2">
    <citation type="submission" date="2025-08" db="UniProtKB">
        <authorList>
            <consortium name="RefSeq"/>
        </authorList>
    </citation>
    <scope>IDENTIFICATION</scope>
    <source>
        <tissue evidence="22">Leaf</tissue>
    </source>
</reference>
<organism evidence="21 22">
    <name type="scientific">Camelina sativa</name>
    <name type="common">False flax</name>
    <name type="synonym">Myagrum sativum</name>
    <dbReference type="NCBI Taxonomy" id="90675"/>
    <lineage>
        <taxon>Eukaryota</taxon>
        <taxon>Viridiplantae</taxon>
        <taxon>Streptophyta</taxon>
        <taxon>Embryophyta</taxon>
        <taxon>Tracheophyta</taxon>
        <taxon>Spermatophyta</taxon>
        <taxon>Magnoliopsida</taxon>
        <taxon>eudicotyledons</taxon>
        <taxon>Gunneridae</taxon>
        <taxon>Pentapetalae</taxon>
        <taxon>rosids</taxon>
        <taxon>malvids</taxon>
        <taxon>Brassicales</taxon>
        <taxon>Brassicaceae</taxon>
        <taxon>Camelineae</taxon>
        <taxon>Camelina</taxon>
    </lineage>
</organism>
<keyword evidence="9 16" id="KW-0547">Nucleotide-binding</keyword>
<evidence type="ECO:0000256" key="4">
    <source>
        <dbReference type="ARBA" id="ARBA00022527"/>
    </source>
</evidence>
<keyword evidence="13 18" id="KW-0472">Membrane</keyword>
<dbReference type="Gene3D" id="1.10.510.10">
    <property type="entry name" value="Transferase(Phosphotransferase) domain 1"/>
    <property type="match status" value="1"/>
</dbReference>
<keyword evidence="19" id="KW-0732">Signal</keyword>